<evidence type="ECO:0000313" key="2">
    <source>
        <dbReference type="Proteomes" id="UP000288168"/>
    </source>
</evidence>
<dbReference type="AlphaFoldDB" id="A0A428PDJ9"/>
<evidence type="ECO:0000313" key="1">
    <source>
        <dbReference type="EMBL" id="RSL51151.1"/>
    </source>
</evidence>
<dbReference type="OrthoDB" id="674604at2759"/>
<comment type="caution">
    <text evidence="1">The sequence shown here is derived from an EMBL/GenBank/DDBJ whole genome shotgun (WGS) entry which is preliminary data.</text>
</comment>
<gene>
    <name evidence="1" type="ORF">CEP54_011588</name>
</gene>
<sequence length="287" mass="32272">MTRQIHDIHNSQIHAPSVYPQDGGKNGVWTFADIEGTGNQDLVFIKTRQTRVGKVELRAASQESDYKDAILIITTAFRIEDNGTWLMLDWTRDGRADLVYIKTRHTESGKVEVHVVDAASGYQNFVLHKATCFSPEDNGTWTMSTTGDLVYIKTRNTGSGFVEYHVASRASDYQEFTNHKATWFTAEENGTWCLSPTMDGEFADLFYIKTKNTQTHQIEVHGASARSDFQEPLINTETGFDLEANGTWHMINYARAPNEEPPSLPDLAYIKTKNTGTGEVEVHINEA</sequence>
<proteinExistence type="predicted"/>
<reference evidence="1 2" key="1">
    <citation type="submission" date="2017-06" db="EMBL/GenBank/DDBJ databases">
        <title>Comparative genomic analysis of Ambrosia Fusariam Clade fungi.</title>
        <authorList>
            <person name="Stajich J.E."/>
            <person name="Carrillo J."/>
            <person name="Kijimoto T."/>
            <person name="Eskalen A."/>
            <person name="O'Donnell K."/>
            <person name="Kasson M."/>
        </authorList>
    </citation>
    <scope>NUCLEOTIDE SEQUENCE [LARGE SCALE GENOMIC DNA]</scope>
    <source>
        <strain evidence="1 2">NRRL62584</strain>
    </source>
</reference>
<dbReference type="InterPro" id="IPR028994">
    <property type="entry name" value="Integrin_alpha_N"/>
</dbReference>
<dbReference type="SUPFAM" id="SSF69318">
    <property type="entry name" value="Integrin alpha N-terminal domain"/>
    <property type="match status" value="1"/>
</dbReference>
<dbReference type="STRING" id="1325734.A0A428PDJ9"/>
<accession>A0A428PDJ9</accession>
<dbReference type="Proteomes" id="UP000288168">
    <property type="component" value="Unassembled WGS sequence"/>
</dbReference>
<keyword evidence="2" id="KW-1185">Reference proteome</keyword>
<organism evidence="1 2">
    <name type="scientific">Fusarium duplospermum</name>
    <dbReference type="NCBI Taxonomy" id="1325734"/>
    <lineage>
        <taxon>Eukaryota</taxon>
        <taxon>Fungi</taxon>
        <taxon>Dikarya</taxon>
        <taxon>Ascomycota</taxon>
        <taxon>Pezizomycotina</taxon>
        <taxon>Sordariomycetes</taxon>
        <taxon>Hypocreomycetidae</taxon>
        <taxon>Hypocreales</taxon>
        <taxon>Nectriaceae</taxon>
        <taxon>Fusarium</taxon>
        <taxon>Fusarium solani species complex</taxon>
    </lineage>
</organism>
<protein>
    <submittedName>
        <fullName evidence="1">Uncharacterized protein</fullName>
    </submittedName>
</protein>
<name>A0A428PDJ9_9HYPO</name>
<dbReference type="EMBL" id="NKCI01000153">
    <property type="protein sequence ID" value="RSL51151.1"/>
    <property type="molecule type" value="Genomic_DNA"/>
</dbReference>